<feature type="transmembrane region" description="Helical" evidence="9">
    <location>
        <begin position="127"/>
        <end position="151"/>
    </location>
</feature>
<dbReference type="Proteomes" id="UP000198935">
    <property type="component" value="Unassembled WGS sequence"/>
</dbReference>
<dbReference type="Gene3D" id="1.20.1560.10">
    <property type="entry name" value="ABC transporter type 1, transmembrane domain"/>
    <property type="match status" value="1"/>
</dbReference>
<feature type="domain" description="ABC transporter" evidence="10">
    <location>
        <begin position="337"/>
        <end position="572"/>
    </location>
</feature>
<dbReference type="InterPro" id="IPR003593">
    <property type="entry name" value="AAA+_ATPase"/>
</dbReference>
<dbReference type="InterPro" id="IPR027417">
    <property type="entry name" value="P-loop_NTPase"/>
</dbReference>
<dbReference type="InterPro" id="IPR039421">
    <property type="entry name" value="Type_1_exporter"/>
</dbReference>
<evidence type="ECO:0000256" key="8">
    <source>
        <dbReference type="ARBA" id="ARBA00023136"/>
    </source>
</evidence>
<feature type="transmembrane region" description="Helical" evidence="9">
    <location>
        <begin position="157"/>
        <end position="176"/>
    </location>
</feature>
<evidence type="ECO:0000256" key="5">
    <source>
        <dbReference type="ARBA" id="ARBA00022741"/>
    </source>
</evidence>
<dbReference type="InterPro" id="IPR011527">
    <property type="entry name" value="ABC1_TM_dom"/>
</dbReference>
<dbReference type="Pfam" id="PF00664">
    <property type="entry name" value="ABC_membrane"/>
    <property type="match status" value="1"/>
</dbReference>
<evidence type="ECO:0000256" key="9">
    <source>
        <dbReference type="SAM" id="Phobius"/>
    </source>
</evidence>
<dbReference type="STRING" id="1503961.SAMN05421736_10732"/>
<comment type="subcellular location">
    <subcellularLocation>
        <location evidence="1">Cell membrane</location>
        <topology evidence="1">Multi-pass membrane protein</topology>
    </subcellularLocation>
</comment>
<keyword evidence="2" id="KW-0813">Transport</keyword>
<dbReference type="InterPro" id="IPR017871">
    <property type="entry name" value="ABC_transporter-like_CS"/>
</dbReference>
<dbReference type="GO" id="GO:0005524">
    <property type="term" value="F:ATP binding"/>
    <property type="evidence" value="ECO:0007669"/>
    <property type="project" value="UniProtKB-KW"/>
</dbReference>
<proteinExistence type="predicted"/>
<dbReference type="PANTHER" id="PTHR43394:SF1">
    <property type="entry name" value="ATP-BINDING CASSETTE SUB-FAMILY B MEMBER 10, MITOCHONDRIAL"/>
    <property type="match status" value="1"/>
</dbReference>
<evidence type="ECO:0000313" key="12">
    <source>
        <dbReference type="EMBL" id="SDZ16383.1"/>
    </source>
</evidence>
<keyword evidence="3" id="KW-1003">Cell membrane</keyword>
<gene>
    <name evidence="12" type="ORF">SAMN05421736_10732</name>
</gene>
<accession>A0A1H3QSY1</accession>
<evidence type="ECO:0000259" key="10">
    <source>
        <dbReference type="PROSITE" id="PS50893"/>
    </source>
</evidence>
<dbReference type="PANTHER" id="PTHR43394">
    <property type="entry name" value="ATP-DEPENDENT PERMEASE MDL1, MITOCHONDRIAL"/>
    <property type="match status" value="1"/>
</dbReference>
<keyword evidence="13" id="KW-1185">Reference proteome</keyword>
<evidence type="ECO:0000256" key="1">
    <source>
        <dbReference type="ARBA" id="ARBA00004651"/>
    </source>
</evidence>
<dbReference type="GO" id="GO:0015421">
    <property type="term" value="F:ABC-type oligopeptide transporter activity"/>
    <property type="evidence" value="ECO:0007669"/>
    <property type="project" value="TreeGrafter"/>
</dbReference>
<dbReference type="CDD" id="cd18541">
    <property type="entry name" value="ABC_6TM_TmrB_like"/>
    <property type="match status" value="1"/>
</dbReference>
<dbReference type="Pfam" id="PF00005">
    <property type="entry name" value="ABC_tran"/>
    <property type="match status" value="1"/>
</dbReference>
<keyword evidence="5" id="KW-0547">Nucleotide-binding</keyword>
<evidence type="ECO:0000256" key="2">
    <source>
        <dbReference type="ARBA" id="ARBA00022448"/>
    </source>
</evidence>
<feature type="transmembrane region" description="Helical" evidence="9">
    <location>
        <begin position="57"/>
        <end position="79"/>
    </location>
</feature>
<keyword evidence="7 9" id="KW-1133">Transmembrane helix</keyword>
<evidence type="ECO:0000256" key="7">
    <source>
        <dbReference type="ARBA" id="ARBA00022989"/>
    </source>
</evidence>
<sequence length="590" mass="67180">MFSVLRKLSWFFKQHWKRYTIAIFLLFIVSFLEVMPPRLLGVFIDEVHQGRLTTERLQFFIGIFLVLMVVIYLITFTWMRQLFGGAYIIERTLRSKYMSHLMKMTPTFFEKNKTGDLMAKATNDVKAIYFTAGFGVLTLVDSTIFLFIILIMMTVLVSWKLTLAAFLPLPIMAWIMKRYGSIIHERFMKAQAAFGDMNDQVLESIAGVRVIRAFVKEKDDEKRFETMTDDVLNKNISVAKIDSLFEPTIKLFVGMSYMIGLGFGAYLVFQNEITLGQLVSFNIYLGMLIWPMLAFGELMNVMQRGNASMDRLNKTFSYKPDVEDGSALQTVNVPEAVDFKQLTFRYPSSEDAALSNIDFSIPQGATLGVVGKTGSGKTTLFKQLLRQYPLEEKQLFISGVPIEAIPLAQLKSWIGYVPQDQFLFSQTIRENILFGKPDAEEYDLYRVMDIASITADIETFANGIETLVGEKGVSLSGGQKQRISIARALIKNPEILLLDDALSAVDAKTEAFIVKNIREERKGKTTWIAAHRMSAVRHADIILVLDNGQIVERGTHEELMRQNGWYCEQYTKQQMDADEQENAVKEVSRP</sequence>
<dbReference type="SUPFAM" id="SSF90123">
    <property type="entry name" value="ABC transporter transmembrane region"/>
    <property type="match status" value="1"/>
</dbReference>
<feature type="domain" description="ABC transmembrane type-1" evidence="11">
    <location>
        <begin position="21"/>
        <end position="304"/>
    </location>
</feature>
<evidence type="ECO:0000256" key="6">
    <source>
        <dbReference type="ARBA" id="ARBA00022840"/>
    </source>
</evidence>
<evidence type="ECO:0000256" key="4">
    <source>
        <dbReference type="ARBA" id="ARBA00022692"/>
    </source>
</evidence>
<feature type="transmembrane region" description="Helical" evidence="9">
    <location>
        <begin position="281"/>
        <end position="301"/>
    </location>
</feature>
<dbReference type="Gene3D" id="3.40.50.300">
    <property type="entry name" value="P-loop containing nucleotide triphosphate hydrolases"/>
    <property type="match status" value="1"/>
</dbReference>
<keyword evidence="8 9" id="KW-0472">Membrane</keyword>
<dbReference type="SUPFAM" id="SSF52540">
    <property type="entry name" value="P-loop containing nucleoside triphosphate hydrolases"/>
    <property type="match status" value="1"/>
</dbReference>
<evidence type="ECO:0000256" key="3">
    <source>
        <dbReference type="ARBA" id="ARBA00022475"/>
    </source>
</evidence>
<dbReference type="GO" id="GO:0016887">
    <property type="term" value="F:ATP hydrolysis activity"/>
    <property type="evidence" value="ECO:0007669"/>
    <property type="project" value="InterPro"/>
</dbReference>
<dbReference type="PROSITE" id="PS50893">
    <property type="entry name" value="ABC_TRANSPORTER_2"/>
    <property type="match status" value="1"/>
</dbReference>
<dbReference type="PROSITE" id="PS50929">
    <property type="entry name" value="ABC_TM1F"/>
    <property type="match status" value="1"/>
</dbReference>
<evidence type="ECO:0000259" key="11">
    <source>
        <dbReference type="PROSITE" id="PS50929"/>
    </source>
</evidence>
<keyword evidence="6 12" id="KW-0067">ATP-binding</keyword>
<dbReference type="InterPro" id="IPR036640">
    <property type="entry name" value="ABC1_TM_sf"/>
</dbReference>
<dbReference type="OrthoDB" id="9770415at2"/>
<organism evidence="12 13">
    <name type="scientific">Evansella caseinilytica</name>
    <dbReference type="NCBI Taxonomy" id="1503961"/>
    <lineage>
        <taxon>Bacteria</taxon>
        <taxon>Bacillati</taxon>
        <taxon>Bacillota</taxon>
        <taxon>Bacilli</taxon>
        <taxon>Bacillales</taxon>
        <taxon>Bacillaceae</taxon>
        <taxon>Evansella</taxon>
    </lineage>
</organism>
<dbReference type="InterPro" id="IPR003439">
    <property type="entry name" value="ABC_transporter-like_ATP-bd"/>
</dbReference>
<reference evidence="13" key="1">
    <citation type="submission" date="2016-10" db="EMBL/GenBank/DDBJ databases">
        <authorList>
            <person name="Varghese N."/>
            <person name="Submissions S."/>
        </authorList>
    </citation>
    <scope>NUCLEOTIDE SEQUENCE [LARGE SCALE GENOMIC DNA]</scope>
    <source>
        <strain evidence="13">SP</strain>
    </source>
</reference>
<keyword evidence="4 9" id="KW-0812">Transmembrane</keyword>
<dbReference type="AlphaFoldDB" id="A0A1H3QSY1"/>
<dbReference type="FunFam" id="3.40.50.300:FF:000221">
    <property type="entry name" value="Multidrug ABC transporter ATP-binding protein"/>
    <property type="match status" value="1"/>
</dbReference>
<dbReference type="PROSITE" id="PS00211">
    <property type="entry name" value="ABC_TRANSPORTER_1"/>
    <property type="match status" value="1"/>
</dbReference>
<dbReference type="EMBL" id="FNPI01000007">
    <property type="protein sequence ID" value="SDZ16383.1"/>
    <property type="molecule type" value="Genomic_DNA"/>
</dbReference>
<dbReference type="FunFam" id="1.20.1560.10:FF:000011">
    <property type="entry name" value="Multidrug ABC transporter ATP-binding protein"/>
    <property type="match status" value="1"/>
</dbReference>
<evidence type="ECO:0000313" key="13">
    <source>
        <dbReference type="Proteomes" id="UP000198935"/>
    </source>
</evidence>
<feature type="transmembrane region" description="Helical" evidence="9">
    <location>
        <begin position="249"/>
        <end position="269"/>
    </location>
</feature>
<dbReference type="SMART" id="SM00382">
    <property type="entry name" value="AAA"/>
    <property type="match status" value="1"/>
</dbReference>
<dbReference type="GO" id="GO:0005886">
    <property type="term" value="C:plasma membrane"/>
    <property type="evidence" value="ECO:0007669"/>
    <property type="project" value="UniProtKB-SubCell"/>
</dbReference>
<protein>
    <submittedName>
        <fullName evidence="12">ATP-binding cassette, subfamily B</fullName>
    </submittedName>
</protein>
<name>A0A1H3QSY1_9BACI</name>